<accession>A0A556UZL6</accession>
<dbReference type="EMBL" id="VCAZ01000083">
    <property type="protein sequence ID" value="TSQ23986.1"/>
    <property type="molecule type" value="Genomic_DNA"/>
</dbReference>
<protein>
    <submittedName>
        <fullName evidence="2">Uncharacterized protein</fullName>
    </submittedName>
</protein>
<reference evidence="2 3" key="1">
    <citation type="journal article" date="2019" name="Genome Biol. Evol.">
        <title>Whole-Genome Sequencing of the Giant Devil Catfish, Bagarius yarrelli.</title>
        <authorList>
            <person name="Jiang W."/>
            <person name="Lv Y."/>
            <person name="Cheng L."/>
            <person name="Yang K."/>
            <person name="Chao B."/>
            <person name="Wang X."/>
            <person name="Li Y."/>
            <person name="Pan X."/>
            <person name="You X."/>
            <person name="Zhang Y."/>
            <person name="Yang J."/>
            <person name="Li J."/>
            <person name="Zhang X."/>
            <person name="Liu S."/>
            <person name="Sun C."/>
            <person name="Yang J."/>
            <person name="Shi Q."/>
        </authorList>
    </citation>
    <scope>NUCLEOTIDE SEQUENCE [LARGE SCALE GENOMIC DNA]</scope>
    <source>
        <strain evidence="2">JWS20170419001</strain>
        <tissue evidence="2">Muscle</tissue>
    </source>
</reference>
<evidence type="ECO:0000313" key="3">
    <source>
        <dbReference type="Proteomes" id="UP000319801"/>
    </source>
</evidence>
<evidence type="ECO:0000313" key="2">
    <source>
        <dbReference type="EMBL" id="TSQ23986.1"/>
    </source>
</evidence>
<feature type="compositionally biased region" description="Basic and acidic residues" evidence="1">
    <location>
        <begin position="23"/>
        <end position="34"/>
    </location>
</feature>
<organism evidence="2 3">
    <name type="scientific">Bagarius yarrelli</name>
    <name type="common">Goonch</name>
    <name type="synonym">Bagrus yarrelli</name>
    <dbReference type="NCBI Taxonomy" id="175774"/>
    <lineage>
        <taxon>Eukaryota</taxon>
        <taxon>Metazoa</taxon>
        <taxon>Chordata</taxon>
        <taxon>Craniata</taxon>
        <taxon>Vertebrata</taxon>
        <taxon>Euteleostomi</taxon>
        <taxon>Actinopterygii</taxon>
        <taxon>Neopterygii</taxon>
        <taxon>Teleostei</taxon>
        <taxon>Ostariophysi</taxon>
        <taxon>Siluriformes</taxon>
        <taxon>Sisoridae</taxon>
        <taxon>Sisorinae</taxon>
        <taxon>Bagarius</taxon>
    </lineage>
</organism>
<feature type="compositionally biased region" description="Basic and acidic residues" evidence="1">
    <location>
        <begin position="86"/>
        <end position="110"/>
    </location>
</feature>
<feature type="region of interest" description="Disordered" evidence="1">
    <location>
        <begin position="1"/>
        <end position="110"/>
    </location>
</feature>
<dbReference type="AlphaFoldDB" id="A0A556UZL6"/>
<comment type="caution">
    <text evidence="2">The sequence shown here is derived from an EMBL/GenBank/DDBJ whole genome shotgun (WGS) entry which is preliminary data.</text>
</comment>
<name>A0A556UZL6_BAGYA</name>
<keyword evidence="3" id="KW-1185">Reference proteome</keyword>
<gene>
    <name evidence="2" type="ORF">Baya_11553</name>
</gene>
<proteinExistence type="predicted"/>
<feature type="region of interest" description="Disordered" evidence="1">
    <location>
        <begin position="225"/>
        <end position="244"/>
    </location>
</feature>
<evidence type="ECO:0000256" key="1">
    <source>
        <dbReference type="SAM" id="MobiDB-lite"/>
    </source>
</evidence>
<sequence>MATEAAGPAASGSEQSAVAEAAADDREKPSEKNIHTPHPYTGQGKDRGQRSRSNPRKMKKTLPEMSMARLQQKQTGEGLPQKKKSVKDQLKETQQELRSEREAREALEEEKATWTKERNFWITELKKMEELRQAETRFSEVLRYEEVHKLTLEKDLEQQKLLTDLEDMKKQRDEFEKKKKLEIEAGWREATENWVQKMSRMMDTLEEKEEEMEKLRRTVEELQKELDSKKSETATNLDEEDKKGKEREYHLNKWKVWYSYFTINRRTRQPQSSCLNAVMCSSEQRNCCMSTAESVSLDSTQFQAYTGL</sequence>
<dbReference type="Proteomes" id="UP000319801">
    <property type="component" value="Unassembled WGS sequence"/>
</dbReference>